<evidence type="ECO:0008006" key="6">
    <source>
        <dbReference type="Google" id="ProtNLM"/>
    </source>
</evidence>
<dbReference type="PRINTS" id="PR00081">
    <property type="entry name" value="GDHRDH"/>
</dbReference>
<protein>
    <recommendedName>
        <fullName evidence="6">3-oxoacyl-[acyl-carrier-protein] reductase</fullName>
    </recommendedName>
</protein>
<dbReference type="PROSITE" id="PS00061">
    <property type="entry name" value="ADH_SHORT"/>
    <property type="match status" value="1"/>
</dbReference>
<comment type="similarity">
    <text evidence="1 3">Belongs to the short-chain dehydrogenases/reductases (SDR) family.</text>
</comment>
<evidence type="ECO:0000256" key="1">
    <source>
        <dbReference type="ARBA" id="ARBA00006484"/>
    </source>
</evidence>
<dbReference type="OrthoDB" id="47007at2759"/>
<evidence type="ECO:0000256" key="2">
    <source>
        <dbReference type="ARBA" id="ARBA00022857"/>
    </source>
</evidence>
<keyword evidence="5" id="KW-1185">Reference proteome</keyword>
<keyword evidence="2" id="KW-0521">NADP</keyword>
<proteinExistence type="inferred from homology"/>
<dbReference type="GO" id="GO:0016616">
    <property type="term" value="F:oxidoreductase activity, acting on the CH-OH group of donors, NAD or NADP as acceptor"/>
    <property type="evidence" value="ECO:0007669"/>
    <property type="project" value="TreeGrafter"/>
</dbReference>
<dbReference type="Proteomes" id="UP000054279">
    <property type="component" value="Unassembled WGS sequence"/>
</dbReference>
<dbReference type="SUPFAM" id="SSF51735">
    <property type="entry name" value="NAD(P)-binding Rossmann-fold domains"/>
    <property type="match status" value="1"/>
</dbReference>
<evidence type="ECO:0000256" key="3">
    <source>
        <dbReference type="RuleBase" id="RU000363"/>
    </source>
</evidence>
<dbReference type="EMBL" id="KN837202">
    <property type="protein sequence ID" value="KIJ34184.1"/>
    <property type="molecule type" value="Genomic_DNA"/>
</dbReference>
<dbReference type="AlphaFoldDB" id="A0A0C9UH57"/>
<evidence type="ECO:0000313" key="5">
    <source>
        <dbReference type="Proteomes" id="UP000054279"/>
    </source>
</evidence>
<dbReference type="PANTHER" id="PTHR42760">
    <property type="entry name" value="SHORT-CHAIN DEHYDROGENASES/REDUCTASES FAMILY MEMBER"/>
    <property type="match status" value="1"/>
</dbReference>
<evidence type="ECO:0000313" key="4">
    <source>
        <dbReference type="EMBL" id="KIJ34184.1"/>
    </source>
</evidence>
<dbReference type="CDD" id="cd05233">
    <property type="entry name" value="SDR_c"/>
    <property type="match status" value="1"/>
</dbReference>
<reference evidence="4 5" key="1">
    <citation type="submission" date="2014-06" db="EMBL/GenBank/DDBJ databases">
        <title>Evolutionary Origins and Diversification of the Mycorrhizal Mutualists.</title>
        <authorList>
            <consortium name="DOE Joint Genome Institute"/>
            <consortium name="Mycorrhizal Genomics Consortium"/>
            <person name="Kohler A."/>
            <person name="Kuo A."/>
            <person name="Nagy L.G."/>
            <person name="Floudas D."/>
            <person name="Copeland A."/>
            <person name="Barry K.W."/>
            <person name="Cichocki N."/>
            <person name="Veneault-Fourrey C."/>
            <person name="LaButti K."/>
            <person name="Lindquist E.A."/>
            <person name="Lipzen A."/>
            <person name="Lundell T."/>
            <person name="Morin E."/>
            <person name="Murat C."/>
            <person name="Riley R."/>
            <person name="Ohm R."/>
            <person name="Sun H."/>
            <person name="Tunlid A."/>
            <person name="Henrissat B."/>
            <person name="Grigoriev I.V."/>
            <person name="Hibbett D.S."/>
            <person name="Martin F."/>
        </authorList>
    </citation>
    <scope>NUCLEOTIDE SEQUENCE [LARGE SCALE GENOMIC DNA]</scope>
    <source>
        <strain evidence="4 5">SS14</strain>
    </source>
</reference>
<dbReference type="InterPro" id="IPR002347">
    <property type="entry name" value="SDR_fam"/>
</dbReference>
<dbReference type="InterPro" id="IPR036291">
    <property type="entry name" value="NAD(P)-bd_dom_sf"/>
</dbReference>
<dbReference type="InterPro" id="IPR020904">
    <property type="entry name" value="Sc_DH/Rdtase_CS"/>
</dbReference>
<dbReference type="PRINTS" id="PR00080">
    <property type="entry name" value="SDRFAMILY"/>
</dbReference>
<dbReference type="HOGENOM" id="CLU_010194_1_0_1"/>
<name>A0A0C9UH57_SPHS4</name>
<dbReference type="Pfam" id="PF00106">
    <property type="entry name" value="adh_short"/>
    <property type="match status" value="1"/>
</dbReference>
<sequence length="223" mass="23680">MSEDAGLCYIQNHFYSFEIVDCSVLGVDIAGAPDIQHYDDHFAFLQVDLADTEAPERVINAASSAFGTNRLDILINVAGILDANSSVETLRDEDWDRVIAVNLTAPVKLMRSAVKAMKESKQPSGSIINVSSKAGVSGAVAGVAYTASKHGSVPVHSNLGRDIGGSKWDVAAFMKMKPVHDVHANFMTGEGMIHPDVLADVLLFLASDLSRGVTGAVIPIDNA</sequence>
<gene>
    <name evidence="4" type="ORF">M422DRAFT_61413</name>
</gene>
<accession>A0A0C9UH57</accession>
<organism evidence="4 5">
    <name type="scientific">Sphaerobolus stellatus (strain SS14)</name>
    <dbReference type="NCBI Taxonomy" id="990650"/>
    <lineage>
        <taxon>Eukaryota</taxon>
        <taxon>Fungi</taxon>
        <taxon>Dikarya</taxon>
        <taxon>Basidiomycota</taxon>
        <taxon>Agaricomycotina</taxon>
        <taxon>Agaricomycetes</taxon>
        <taxon>Phallomycetidae</taxon>
        <taxon>Geastrales</taxon>
        <taxon>Sphaerobolaceae</taxon>
        <taxon>Sphaerobolus</taxon>
    </lineage>
</organism>
<dbReference type="Gene3D" id="3.40.50.720">
    <property type="entry name" value="NAD(P)-binding Rossmann-like Domain"/>
    <property type="match status" value="1"/>
</dbReference>